<dbReference type="AlphaFoldDB" id="Q49954"/>
<evidence type="ECO:0000313" key="2">
    <source>
        <dbReference type="EMBL" id="AAA62895.1"/>
    </source>
</evidence>
<reference evidence="2" key="1">
    <citation type="submission" date="1994-09" db="EMBL/GenBank/DDBJ databases">
        <authorList>
            <person name="Robison K"/>
        </authorList>
    </citation>
    <scope>NUCLEOTIDE SEQUENCE</scope>
</reference>
<feature type="region of interest" description="Disordered" evidence="1">
    <location>
        <begin position="1"/>
        <end position="23"/>
    </location>
</feature>
<reference evidence="2" key="2">
    <citation type="submission" date="1995-05" db="EMBL/GenBank/DDBJ databases">
        <authorList>
            <person name="Smith D.R."/>
        </authorList>
    </citation>
    <scope>NUCLEOTIDE SEQUENCE</scope>
</reference>
<protein>
    <submittedName>
        <fullName evidence="2">U1756k</fullName>
    </submittedName>
</protein>
<sequence length="138" mass="15442">MHRRLRRDGCDQAGRRRRIRRPISGPRGVRPVVCLLAAAVRAGWSSRLCTPPRARVARWRCVSKLMTLNVAGPLNVLVCRADGYFPYTYYDRLTSRSVVCQVSDCKADVPAHAECATGRTLGVKDGPATMRLVVTRQY</sequence>
<organism evidence="2">
    <name type="scientific">Mycobacterium leprae</name>
    <dbReference type="NCBI Taxonomy" id="1769"/>
    <lineage>
        <taxon>Bacteria</taxon>
        <taxon>Bacillati</taxon>
        <taxon>Actinomycetota</taxon>
        <taxon>Actinomycetes</taxon>
        <taxon>Mycobacteriales</taxon>
        <taxon>Mycobacteriaceae</taxon>
        <taxon>Mycobacterium</taxon>
    </lineage>
</organism>
<accession>Q49954</accession>
<evidence type="ECO:0000256" key="1">
    <source>
        <dbReference type="SAM" id="MobiDB-lite"/>
    </source>
</evidence>
<dbReference type="EMBL" id="U15180">
    <property type="protein sequence ID" value="AAA62895.1"/>
    <property type="molecule type" value="Genomic_DNA"/>
</dbReference>
<proteinExistence type="predicted"/>
<dbReference type="PIR" id="T45178">
    <property type="entry name" value="T45178"/>
</dbReference>
<name>Q49954_MYCLR</name>